<comment type="caution">
    <text evidence="2">The sequence shown here is derived from an EMBL/GenBank/DDBJ whole genome shotgun (WGS) entry which is preliminary data.</text>
</comment>
<accession>A0A2B7WNI7</accession>
<protein>
    <submittedName>
        <fullName evidence="2">Uncharacterized protein</fullName>
    </submittedName>
</protein>
<keyword evidence="3" id="KW-1185">Reference proteome</keyword>
<reference evidence="2 3" key="1">
    <citation type="submission" date="2017-10" db="EMBL/GenBank/DDBJ databases">
        <title>Comparative genomics in systemic dimorphic fungi from Ajellomycetaceae.</title>
        <authorList>
            <person name="Munoz J.F."/>
            <person name="Mcewen J.G."/>
            <person name="Clay O.K."/>
            <person name="Cuomo C.A."/>
        </authorList>
    </citation>
    <scope>NUCLEOTIDE SEQUENCE [LARGE SCALE GENOMIC DNA]</scope>
    <source>
        <strain evidence="2 3">UAMH7299</strain>
    </source>
</reference>
<evidence type="ECO:0000313" key="2">
    <source>
        <dbReference type="EMBL" id="PGG98109.1"/>
    </source>
</evidence>
<gene>
    <name evidence="2" type="ORF">AJ80_09581</name>
</gene>
<feature type="region of interest" description="Disordered" evidence="1">
    <location>
        <begin position="49"/>
        <end position="81"/>
    </location>
</feature>
<proteinExistence type="predicted"/>
<evidence type="ECO:0000256" key="1">
    <source>
        <dbReference type="SAM" id="MobiDB-lite"/>
    </source>
</evidence>
<organism evidence="2 3">
    <name type="scientific">Polytolypa hystricis (strain UAMH7299)</name>
    <dbReference type="NCBI Taxonomy" id="1447883"/>
    <lineage>
        <taxon>Eukaryota</taxon>
        <taxon>Fungi</taxon>
        <taxon>Dikarya</taxon>
        <taxon>Ascomycota</taxon>
        <taxon>Pezizomycotina</taxon>
        <taxon>Eurotiomycetes</taxon>
        <taxon>Eurotiomycetidae</taxon>
        <taxon>Onygenales</taxon>
        <taxon>Onygenales incertae sedis</taxon>
        <taxon>Polytolypa</taxon>
    </lineage>
</organism>
<sequence>MAYCMLRRCTKYLSALWFEMVTSGVKRFIQDTGMLFVNQWNWAKPSSPAVRLYSTTSPTEKTGIPSGDGGATGRLRSSRYE</sequence>
<dbReference type="AlphaFoldDB" id="A0A2B7WNI7"/>
<evidence type="ECO:0000313" key="3">
    <source>
        <dbReference type="Proteomes" id="UP000224634"/>
    </source>
</evidence>
<name>A0A2B7WNI7_POLH7</name>
<dbReference type="Proteomes" id="UP000224634">
    <property type="component" value="Unassembled WGS sequence"/>
</dbReference>
<dbReference type="EMBL" id="PDNA01000303">
    <property type="protein sequence ID" value="PGG98109.1"/>
    <property type="molecule type" value="Genomic_DNA"/>
</dbReference>